<evidence type="ECO:0000313" key="2">
    <source>
        <dbReference type="Proteomes" id="UP000789702"/>
    </source>
</evidence>
<keyword evidence="2" id="KW-1185">Reference proteome</keyword>
<dbReference type="EMBL" id="CAJVPU010001836">
    <property type="protein sequence ID" value="CAG8489617.1"/>
    <property type="molecule type" value="Genomic_DNA"/>
</dbReference>
<comment type="caution">
    <text evidence="1">The sequence shown here is derived from an EMBL/GenBank/DDBJ whole genome shotgun (WGS) entry which is preliminary data.</text>
</comment>
<feature type="non-terminal residue" evidence="1">
    <location>
        <position position="345"/>
    </location>
</feature>
<evidence type="ECO:0000313" key="1">
    <source>
        <dbReference type="EMBL" id="CAG8489617.1"/>
    </source>
</evidence>
<dbReference type="Proteomes" id="UP000789702">
    <property type="component" value="Unassembled WGS sequence"/>
</dbReference>
<reference evidence="1" key="1">
    <citation type="submission" date="2021-06" db="EMBL/GenBank/DDBJ databases">
        <authorList>
            <person name="Kallberg Y."/>
            <person name="Tangrot J."/>
            <person name="Rosling A."/>
        </authorList>
    </citation>
    <scope>NUCLEOTIDE SEQUENCE</scope>
    <source>
        <strain evidence="1">IL203A</strain>
    </source>
</reference>
<gene>
    <name evidence="1" type="ORF">DHETER_LOCUS2497</name>
</gene>
<protein>
    <submittedName>
        <fullName evidence="1">17216_t:CDS:1</fullName>
    </submittedName>
</protein>
<organism evidence="1 2">
    <name type="scientific">Dentiscutata heterogama</name>
    <dbReference type="NCBI Taxonomy" id="1316150"/>
    <lineage>
        <taxon>Eukaryota</taxon>
        <taxon>Fungi</taxon>
        <taxon>Fungi incertae sedis</taxon>
        <taxon>Mucoromycota</taxon>
        <taxon>Glomeromycotina</taxon>
        <taxon>Glomeromycetes</taxon>
        <taxon>Diversisporales</taxon>
        <taxon>Gigasporaceae</taxon>
        <taxon>Dentiscutata</taxon>
    </lineage>
</organism>
<sequence>MSDAICSVLTEKHGTKHGLCIWHMLKNIRANMTSKIGMKYNIFHVNLIKYLNHYIDKDEFEKQWNCIIENDDYAEAKSYLEVLSWWREWWAPAYLKDYFFADMALTQRGESMNSLLKGFVDCKTRLPEFLAAFEYALDLCKEAEHISAYKELVYSIPQTFPNPIENQASETTDDDEVSCFELSCYESLDIIHWVRYDGHVLSCCCRNLEFARIVCHHSLAVAVHLSFAQLDTIHFPKHWQKDPSELELAKDYVNFYSHSQSQVPKALTLHESCGEDNSQIWFMHTHRLSREIASKIATDPDKCADFTLYLEKYLEALYVIDDDPVSINGNTSASSEPPIISNPIK</sequence>
<proteinExistence type="predicted"/>
<accession>A0ACA9KRX4</accession>
<name>A0ACA9KRX4_9GLOM</name>